<evidence type="ECO:0000256" key="2">
    <source>
        <dbReference type="ARBA" id="ARBA00022448"/>
    </source>
</evidence>
<dbReference type="OrthoDB" id="9773957at2"/>
<proteinExistence type="predicted"/>
<keyword evidence="2" id="KW-0813">Transport</keyword>
<feature type="transmembrane region" description="Helical" evidence="6">
    <location>
        <begin position="345"/>
        <end position="363"/>
    </location>
</feature>
<feature type="domain" description="Major facilitator superfamily (MFS) profile" evidence="7">
    <location>
        <begin position="32"/>
        <end position="434"/>
    </location>
</feature>
<name>A0A0J6SIW6_9HYPH</name>
<evidence type="ECO:0000256" key="4">
    <source>
        <dbReference type="ARBA" id="ARBA00022989"/>
    </source>
</evidence>
<keyword evidence="3 6" id="KW-0812">Transmembrane</keyword>
<evidence type="ECO:0000313" key="9">
    <source>
        <dbReference type="Proteomes" id="UP000035929"/>
    </source>
</evidence>
<feature type="transmembrane region" description="Helical" evidence="6">
    <location>
        <begin position="123"/>
        <end position="144"/>
    </location>
</feature>
<dbReference type="Gene3D" id="1.20.1250.20">
    <property type="entry name" value="MFS general substrate transporter like domains"/>
    <property type="match status" value="2"/>
</dbReference>
<gene>
    <name evidence="8" type="ORF">VP06_16100</name>
</gene>
<comment type="caution">
    <text evidence="8">The sequence shown here is derived from an EMBL/GenBank/DDBJ whole genome shotgun (WGS) entry which is preliminary data.</text>
</comment>
<dbReference type="PANTHER" id="PTHR43791:SF36">
    <property type="entry name" value="TRANSPORTER, PUTATIVE (AFU_ORTHOLOGUE AFUA_6G08340)-RELATED"/>
    <property type="match status" value="1"/>
</dbReference>
<feature type="transmembrane region" description="Helical" evidence="6">
    <location>
        <begin position="288"/>
        <end position="307"/>
    </location>
</feature>
<feature type="transmembrane region" description="Helical" evidence="6">
    <location>
        <begin position="410"/>
        <end position="432"/>
    </location>
</feature>
<dbReference type="FunFam" id="1.20.1250.20:FF:000018">
    <property type="entry name" value="MFS transporter permease"/>
    <property type="match status" value="1"/>
</dbReference>
<dbReference type="Proteomes" id="UP000035929">
    <property type="component" value="Unassembled WGS sequence"/>
</dbReference>
<feature type="transmembrane region" description="Helical" evidence="6">
    <location>
        <begin position="65"/>
        <end position="86"/>
    </location>
</feature>
<dbReference type="CDD" id="cd17319">
    <property type="entry name" value="MFS_ExuT_GudP_like"/>
    <property type="match status" value="1"/>
</dbReference>
<feature type="transmembrane region" description="Helical" evidence="6">
    <location>
        <begin position="370"/>
        <end position="398"/>
    </location>
</feature>
<evidence type="ECO:0000256" key="6">
    <source>
        <dbReference type="SAM" id="Phobius"/>
    </source>
</evidence>
<evidence type="ECO:0000256" key="1">
    <source>
        <dbReference type="ARBA" id="ARBA00004141"/>
    </source>
</evidence>
<dbReference type="RefSeq" id="WP_048464784.1">
    <property type="nucleotide sequence ID" value="NZ_LABX01000120.1"/>
</dbReference>
<dbReference type="InterPro" id="IPR020846">
    <property type="entry name" value="MFS_dom"/>
</dbReference>
<dbReference type="EMBL" id="LABX01000120">
    <property type="protein sequence ID" value="KMO33544.1"/>
    <property type="molecule type" value="Genomic_DNA"/>
</dbReference>
<keyword evidence="5 6" id="KW-0472">Membrane</keyword>
<evidence type="ECO:0000259" key="7">
    <source>
        <dbReference type="PROSITE" id="PS50850"/>
    </source>
</evidence>
<comment type="subcellular location">
    <subcellularLocation>
        <location evidence="1">Membrane</location>
        <topology evidence="1">Multi-pass membrane protein</topology>
    </subcellularLocation>
</comment>
<dbReference type="GO" id="GO:0022857">
    <property type="term" value="F:transmembrane transporter activity"/>
    <property type="evidence" value="ECO:0007669"/>
    <property type="project" value="InterPro"/>
</dbReference>
<sequence length="436" mass="46439">MTTATATLATVPAATTAEALLASATRKTLVRLIPILAIAYFFNYIDRTNVGFAALTMNRDLGLTNAQFGAAAGLFFVGYCLLEVPSNLILYRVGARRWLARIMISWGLLSAATALVTGPTSFYVLRILTGAAEAGFFPGVLFYLSTWFPAQSRVRVLSWFLVAIPLSSVVGGPLSVGLLQLDGLLGWKGWQWLFVVEGLPACIMGVLTLMFLRDTPKEATWLTTEERGALIEALERESTSRPRKDFLAALRDGKVWLLTGILFSYWLGINGIAIWLPLILKGHGLSTVAIGWLSAVPYLVASVAMIVWARYMDRTGRHLANLAATCLVASAGFVISVMFGSLIPAMIGITFAVIGLSSARPAFYSLPSRYLAGAAAAGGIAFINAVGSLSGYVAPWIMGVLKGATGSFNAGLLGLAAMLVVSASLTGVLSLVTRER</sequence>
<feature type="transmembrane region" description="Helical" evidence="6">
    <location>
        <begin position="190"/>
        <end position="212"/>
    </location>
</feature>
<protein>
    <submittedName>
        <fullName evidence="8">Membrane protein</fullName>
    </submittedName>
</protein>
<organism evidence="8 9">
    <name type="scientific">Methylobacterium aquaticum</name>
    <dbReference type="NCBI Taxonomy" id="270351"/>
    <lineage>
        <taxon>Bacteria</taxon>
        <taxon>Pseudomonadati</taxon>
        <taxon>Pseudomonadota</taxon>
        <taxon>Alphaproteobacteria</taxon>
        <taxon>Hyphomicrobiales</taxon>
        <taxon>Methylobacteriaceae</taxon>
        <taxon>Methylobacterium</taxon>
    </lineage>
</organism>
<evidence type="ECO:0000313" key="8">
    <source>
        <dbReference type="EMBL" id="KMO33544.1"/>
    </source>
</evidence>
<dbReference type="PATRIC" id="fig|270351.6.peg.711"/>
<keyword evidence="4 6" id="KW-1133">Transmembrane helix</keyword>
<feature type="transmembrane region" description="Helical" evidence="6">
    <location>
        <begin position="98"/>
        <end position="117"/>
    </location>
</feature>
<dbReference type="AlphaFoldDB" id="A0A0J6SIW6"/>
<evidence type="ECO:0000256" key="3">
    <source>
        <dbReference type="ARBA" id="ARBA00022692"/>
    </source>
</evidence>
<feature type="transmembrane region" description="Helical" evidence="6">
    <location>
        <begin position="28"/>
        <end position="45"/>
    </location>
</feature>
<evidence type="ECO:0000256" key="5">
    <source>
        <dbReference type="ARBA" id="ARBA00023136"/>
    </source>
</evidence>
<feature type="transmembrane region" description="Helical" evidence="6">
    <location>
        <begin position="255"/>
        <end position="276"/>
    </location>
</feature>
<dbReference type="InterPro" id="IPR036259">
    <property type="entry name" value="MFS_trans_sf"/>
</dbReference>
<dbReference type="GO" id="GO:0016020">
    <property type="term" value="C:membrane"/>
    <property type="evidence" value="ECO:0007669"/>
    <property type="project" value="UniProtKB-SubCell"/>
</dbReference>
<reference evidence="8 9" key="1">
    <citation type="submission" date="2015-03" db="EMBL/GenBank/DDBJ databases">
        <title>Genome sequencing of Methylobacterium aquaticum DSM16371 type strain.</title>
        <authorList>
            <person name="Chaudhry V."/>
            <person name="Patil P.B."/>
        </authorList>
    </citation>
    <scope>NUCLEOTIDE SEQUENCE [LARGE SCALE GENOMIC DNA]</scope>
    <source>
        <strain evidence="8 9">DSM 16371</strain>
    </source>
</reference>
<feature type="transmembrane region" description="Helical" evidence="6">
    <location>
        <begin position="156"/>
        <end position="178"/>
    </location>
</feature>
<dbReference type="PROSITE" id="PS50850">
    <property type="entry name" value="MFS"/>
    <property type="match status" value="1"/>
</dbReference>
<accession>A0A0J6SIW6</accession>
<feature type="transmembrane region" description="Helical" evidence="6">
    <location>
        <begin position="319"/>
        <end position="339"/>
    </location>
</feature>
<dbReference type="InterPro" id="IPR011701">
    <property type="entry name" value="MFS"/>
</dbReference>
<dbReference type="Pfam" id="PF07690">
    <property type="entry name" value="MFS_1"/>
    <property type="match status" value="1"/>
</dbReference>
<dbReference type="SUPFAM" id="SSF103473">
    <property type="entry name" value="MFS general substrate transporter"/>
    <property type="match status" value="1"/>
</dbReference>
<dbReference type="PANTHER" id="PTHR43791">
    <property type="entry name" value="PERMEASE-RELATED"/>
    <property type="match status" value="1"/>
</dbReference>